<dbReference type="SMART" id="SM00992">
    <property type="entry name" value="YccV-like"/>
    <property type="match status" value="1"/>
</dbReference>
<dbReference type="SUPFAM" id="SSF141255">
    <property type="entry name" value="YccV-like"/>
    <property type="match status" value="1"/>
</dbReference>
<dbReference type="InterPro" id="IPR001810">
    <property type="entry name" value="F-box_dom"/>
</dbReference>
<proteinExistence type="predicted"/>
<dbReference type="PANTHER" id="PTHR31350:SF21">
    <property type="entry name" value="F-BOX ONLY PROTEIN 21"/>
    <property type="match status" value="1"/>
</dbReference>
<feature type="domain" description="F-box" evidence="1">
    <location>
        <begin position="4"/>
        <end position="51"/>
    </location>
</feature>
<dbReference type="Proteomes" id="UP000053240">
    <property type="component" value="Unassembled WGS sequence"/>
</dbReference>
<dbReference type="PANTHER" id="PTHR31350">
    <property type="entry name" value="SI:DKEY-261L7.2"/>
    <property type="match status" value="1"/>
</dbReference>
<dbReference type="InterPro" id="IPR036047">
    <property type="entry name" value="F-box-like_dom_sf"/>
</dbReference>
<dbReference type="Pfam" id="PF08755">
    <property type="entry name" value="YccV-like"/>
    <property type="match status" value="1"/>
</dbReference>
<dbReference type="KEGG" id="pmac:106710815"/>
<accession>A0A194RGM7</accession>
<dbReference type="InterPro" id="IPR032698">
    <property type="entry name" value="SirB1_N"/>
</dbReference>
<sequence>MENPITIFTLPDELIFIVLKYNDIRDAINFSATCRHFHDLVKSNQSFWAYKFKRELPCVFEVADQYGSGIWLNELKTFLLQKQSIYKELLELSPRHYWKVGQFSLKDVVHFFKVSSTNNLGYYYTISILHNIIRTGYKNMVQYDTAKPYTLTEMHYAKCVLSHIIHCYLTVKWIKSQMIQETPPEIVLNFIVQWIDNENFHFFDDVENKLQIWADKVKVYLKNTHQDELTGSTDDEYTPAQIFSAVSTVLFNQNRMTMTTSANLDTLDVVKVLNNKVGNQIAVYAIYQAIASRCGAECELIVFVNHLFLEWRCYDNPRQPTIYKIQILTGELEANHRCPYVSSRFKYSADALLHSLHACFVKSLGPMQNWASANAADLLGFLGGTYTTPSAYDIFYQFFSGDIDLISLNSTLDIKNLSERELAIILSLVHVKIRMNRPLGKFQNKAVKISEAKQHDATVQYAVGMVCSHKDLEYLCIIHGWELSCNAEWRTRLTNDGQTTGFEQPYYNVVANDQTERYVAQENLVPVNRPNRLLHLEDLISKEFSHFDGFCYVMNEEKKKEYPEEGPIIEEHRKRCMTIENY</sequence>
<protein>
    <submittedName>
        <fullName evidence="2">F-box only protein 21</fullName>
    </submittedName>
</protein>
<dbReference type="SUPFAM" id="SSF81383">
    <property type="entry name" value="F-box domain"/>
    <property type="match status" value="1"/>
</dbReference>
<dbReference type="GO" id="GO:0003677">
    <property type="term" value="F:DNA binding"/>
    <property type="evidence" value="ECO:0007669"/>
    <property type="project" value="InterPro"/>
</dbReference>
<organism evidence="2 3">
    <name type="scientific">Papilio machaon</name>
    <name type="common">Old World swallowtail butterfly</name>
    <dbReference type="NCBI Taxonomy" id="76193"/>
    <lineage>
        <taxon>Eukaryota</taxon>
        <taxon>Metazoa</taxon>
        <taxon>Ecdysozoa</taxon>
        <taxon>Arthropoda</taxon>
        <taxon>Hexapoda</taxon>
        <taxon>Insecta</taxon>
        <taxon>Pterygota</taxon>
        <taxon>Neoptera</taxon>
        <taxon>Endopterygota</taxon>
        <taxon>Lepidoptera</taxon>
        <taxon>Glossata</taxon>
        <taxon>Ditrysia</taxon>
        <taxon>Papilionoidea</taxon>
        <taxon>Papilionidae</taxon>
        <taxon>Papilioninae</taxon>
        <taxon>Papilio</taxon>
    </lineage>
</organism>
<dbReference type="InterPro" id="IPR036623">
    <property type="entry name" value="Hemimethylated_DNA-bd_sf"/>
</dbReference>
<dbReference type="AlphaFoldDB" id="A0A194RGM7"/>
<evidence type="ECO:0000259" key="1">
    <source>
        <dbReference type="PROSITE" id="PS50181"/>
    </source>
</evidence>
<dbReference type="InterPro" id="IPR011722">
    <property type="entry name" value="Hemimethylated_DNA-bd_dom"/>
</dbReference>
<dbReference type="InParanoid" id="A0A194RGM7"/>
<evidence type="ECO:0000313" key="2">
    <source>
        <dbReference type="EMBL" id="KPJ15081.1"/>
    </source>
</evidence>
<dbReference type="SMART" id="SM00256">
    <property type="entry name" value="FBOX"/>
    <property type="match status" value="1"/>
</dbReference>
<dbReference type="PROSITE" id="PS50181">
    <property type="entry name" value="FBOX"/>
    <property type="match status" value="1"/>
</dbReference>
<dbReference type="Pfam" id="PF13369">
    <property type="entry name" value="Transglut_core2"/>
    <property type="match status" value="1"/>
</dbReference>
<keyword evidence="3" id="KW-1185">Reference proteome</keyword>
<gene>
    <name evidence="2" type="ORF">RR48_09108</name>
</gene>
<dbReference type="EMBL" id="KQ460398">
    <property type="protein sequence ID" value="KPJ15081.1"/>
    <property type="molecule type" value="Genomic_DNA"/>
</dbReference>
<dbReference type="Pfam" id="PF12937">
    <property type="entry name" value="F-box-like"/>
    <property type="match status" value="1"/>
</dbReference>
<dbReference type="STRING" id="76193.A0A194RGM7"/>
<dbReference type="Gene3D" id="1.20.1280.50">
    <property type="match status" value="1"/>
</dbReference>
<name>A0A194RGM7_PAPMA</name>
<dbReference type="Gene3D" id="2.30.30.390">
    <property type="entry name" value="Hemimethylated DNA-binding domain"/>
    <property type="match status" value="1"/>
</dbReference>
<dbReference type="NCBIfam" id="TIGR02097">
    <property type="entry name" value="yccV"/>
    <property type="match status" value="1"/>
</dbReference>
<evidence type="ECO:0000313" key="3">
    <source>
        <dbReference type="Proteomes" id="UP000053240"/>
    </source>
</evidence>
<dbReference type="OrthoDB" id="28868at2759"/>
<reference evidence="2 3" key="1">
    <citation type="journal article" date="2015" name="Nat. Commun.">
        <title>Outbred genome sequencing and CRISPR/Cas9 gene editing in butterflies.</title>
        <authorList>
            <person name="Li X."/>
            <person name="Fan D."/>
            <person name="Zhang W."/>
            <person name="Liu G."/>
            <person name="Zhang L."/>
            <person name="Zhao L."/>
            <person name="Fang X."/>
            <person name="Chen L."/>
            <person name="Dong Y."/>
            <person name="Chen Y."/>
            <person name="Ding Y."/>
            <person name="Zhao R."/>
            <person name="Feng M."/>
            <person name="Zhu Y."/>
            <person name="Feng Y."/>
            <person name="Jiang X."/>
            <person name="Zhu D."/>
            <person name="Xiang H."/>
            <person name="Feng X."/>
            <person name="Li S."/>
            <person name="Wang J."/>
            <person name="Zhang G."/>
            <person name="Kronforst M.R."/>
            <person name="Wang W."/>
        </authorList>
    </citation>
    <scope>NUCLEOTIDE SEQUENCE [LARGE SCALE GENOMIC DNA]</scope>
    <source>
        <strain evidence="2">Ya'a_city_454_Pm</strain>
        <tissue evidence="2">Whole body</tissue>
    </source>
</reference>